<evidence type="ECO:0000313" key="1">
    <source>
        <dbReference type="EMBL" id="KAH6930895.1"/>
    </source>
</evidence>
<protein>
    <submittedName>
        <fullName evidence="1">Uncharacterized protein</fullName>
    </submittedName>
</protein>
<evidence type="ECO:0000313" key="2">
    <source>
        <dbReference type="Proteomes" id="UP000821845"/>
    </source>
</evidence>
<sequence length="92" mass="10388">MQYEEVEALLDPRKSPTMEELRKTVIKEITDLFAPFQKATDMLEKEKQPTLSLILLCKTKLEKHLTLGPVDLINNSFIKIEGKIVSSAETGA</sequence>
<proteinExistence type="predicted"/>
<keyword evidence="2" id="KW-1185">Reference proteome</keyword>
<accession>A0ACB7S846</accession>
<reference evidence="1" key="1">
    <citation type="submission" date="2020-05" db="EMBL/GenBank/DDBJ databases">
        <title>Large-scale comparative analyses of tick genomes elucidate their genetic diversity and vector capacities.</title>
        <authorList>
            <person name="Jia N."/>
            <person name="Wang J."/>
            <person name="Shi W."/>
            <person name="Du L."/>
            <person name="Sun Y."/>
            <person name="Zhan W."/>
            <person name="Jiang J."/>
            <person name="Wang Q."/>
            <person name="Zhang B."/>
            <person name="Ji P."/>
            <person name="Sakyi L.B."/>
            <person name="Cui X."/>
            <person name="Yuan T."/>
            <person name="Jiang B."/>
            <person name="Yang W."/>
            <person name="Lam T.T.-Y."/>
            <person name="Chang Q."/>
            <person name="Ding S."/>
            <person name="Wang X."/>
            <person name="Zhu J."/>
            <person name="Ruan X."/>
            <person name="Zhao L."/>
            <person name="Wei J."/>
            <person name="Que T."/>
            <person name="Du C."/>
            <person name="Cheng J."/>
            <person name="Dai P."/>
            <person name="Han X."/>
            <person name="Huang E."/>
            <person name="Gao Y."/>
            <person name="Liu J."/>
            <person name="Shao H."/>
            <person name="Ye R."/>
            <person name="Li L."/>
            <person name="Wei W."/>
            <person name="Wang X."/>
            <person name="Wang C."/>
            <person name="Yang T."/>
            <person name="Huo Q."/>
            <person name="Li W."/>
            <person name="Guo W."/>
            <person name="Chen H."/>
            <person name="Zhou L."/>
            <person name="Ni X."/>
            <person name="Tian J."/>
            <person name="Zhou Y."/>
            <person name="Sheng Y."/>
            <person name="Liu T."/>
            <person name="Pan Y."/>
            <person name="Xia L."/>
            <person name="Li J."/>
            <person name="Zhao F."/>
            <person name="Cao W."/>
        </authorList>
    </citation>
    <scope>NUCLEOTIDE SEQUENCE</scope>
    <source>
        <strain evidence="1">Hyas-2018</strain>
    </source>
</reference>
<gene>
    <name evidence="1" type="ORF">HPB50_020645</name>
</gene>
<organism evidence="1 2">
    <name type="scientific">Hyalomma asiaticum</name>
    <name type="common">Tick</name>
    <dbReference type="NCBI Taxonomy" id="266040"/>
    <lineage>
        <taxon>Eukaryota</taxon>
        <taxon>Metazoa</taxon>
        <taxon>Ecdysozoa</taxon>
        <taxon>Arthropoda</taxon>
        <taxon>Chelicerata</taxon>
        <taxon>Arachnida</taxon>
        <taxon>Acari</taxon>
        <taxon>Parasitiformes</taxon>
        <taxon>Ixodida</taxon>
        <taxon>Ixodoidea</taxon>
        <taxon>Ixodidae</taxon>
        <taxon>Hyalomminae</taxon>
        <taxon>Hyalomma</taxon>
    </lineage>
</organism>
<dbReference type="Proteomes" id="UP000821845">
    <property type="component" value="Chromosome 5"/>
</dbReference>
<name>A0ACB7S846_HYAAI</name>
<comment type="caution">
    <text evidence="1">The sequence shown here is derived from an EMBL/GenBank/DDBJ whole genome shotgun (WGS) entry which is preliminary data.</text>
</comment>
<dbReference type="EMBL" id="CM023485">
    <property type="protein sequence ID" value="KAH6930895.1"/>
    <property type="molecule type" value="Genomic_DNA"/>
</dbReference>